<dbReference type="RefSeq" id="WP_382259040.1">
    <property type="nucleotide sequence ID" value="NZ_JBHTBX010000010.1"/>
</dbReference>
<accession>A0ABW2RCP4</accession>
<evidence type="ECO:0000313" key="1">
    <source>
        <dbReference type="EMBL" id="MFC7435826.1"/>
    </source>
</evidence>
<name>A0ABW2RCP4_9BURK</name>
<comment type="caution">
    <text evidence="1">The sequence shown here is derived from an EMBL/GenBank/DDBJ whole genome shotgun (WGS) entry which is preliminary data.</text>
</comment>
<keyword evidence="2" id="KW-1185">Reference proteome</keyword>
<dbReference type="EMBL" id="JBHTBX010000010">
    <property type="protein sequence ID" value="MFC7435826.1"/>
    <property type="molecule type" value="Genomic_DNA"/>
</dbReference>
<organism evidence="1 2">
    <name type="scientific">Hydrogenophaga bisanensis</name>
    <dbReference type="NCBI Taxonomy" id="439611"/>
    <lineage>
        <taxon>Bacteria</taxon>
        <taxon>Pseudomonadati</taxon>
        <taxon>Pseudomonadota</taxon>
        <taxon>Betaproteobacteria</taxon>
        <taxon>Burkholderiales</taxon>
        <taxon>Comamonadaceae</taxon>
        <taxon>Hydrogenophaga</taxon>
    </lineage>
</organism>
<sequence length="210" mass="24564">MTPEKRLARLKELLERLERGVDVATRDLKIVLTPEEWEQMQEMWKQQKEVRAAKPPPEIVEFQKKKKLYDLTKARLEKSYRTKNQRLISKMSDREDCMRDSIIVDAKELLGLDPTYEQWFHWDDIGLPSGVKAVDDLVPQVVSRRTMKGELKKYAQPGKLSKRDIKVIVLQDAISNLTMESLDEQSVLEDALKQLKDKKPKRKRAHGIKV</sequence>
<dbReference type="Proteomes" id="UP001596495">
    <property type="component" value="Unassembled WGS sequence"/>
</dbReference>
<proteinExistence type="predicted"/>
<evidence type="ECO:0000313" key="2">
    <source>
        <dbReference type="Proteomes" id="UP001596495"/>
    </source>
</evidence>
<protein>
    <submittedName>
        <fullName evidence="1">Uncharacterized protein</fullName>
    </submittedName>
</protein>
<reference evidence="2" key="1">
    <citation type="journal article" date="2019" name="Int. J. Syst. Evol. Microbiol.">
        <title>The Global Catalogue of Microorganisms (GCM) 10K type strain sequencing project: providing services to taxonomists for standard genome sequencing and annotation.</title>
        <authorList>
            <consortium name="The Broad Institute Genomics Platform"/>
            <consortium name="The Broad Institute Genome Sequencing Center for Infectious Disease"/>
            <person name="Wu L."/>
            <person name="Ma J."/>
        </authorList>
    </citation>
    <scope>NUCLEOTIDE SEQUENCE [LARGE SCALE GENOMIC DNA]</scope>
    <source>
        <strain evidence="2">CCUG 54518</strain>
    </source>
</reference>
<gene>
    <name evidence="1" type="ORF">ACFQNJ_15020</name>
</gene>